<organism evidence="1 2">
    <name type="scientific">Ignelater luminosus</name>
    <name type="common">Cucubano</name>
    <name type="synonym">Pyrophorus luminosus</name>
    <dbReference type="NCBI Taxonomy" id="2038154"/>
    <lineage>
        <taxon>Eukaryota</taxon>
        <taxon>Metazoa</taxon>
        <taxon>Ecdysozoa</taxon>
        <taxon>Arthropoda</taxon>
        <taxon>Hexapoda</taxon>
        <taxon>Insecta</taxon>
        <taxon>Pterygota</taxon>
        <taxon>Neoptera</taxon>
        <taxon>Endopterygota</taxon>
        <taxon>Coleoptera</taxon>
        <taxon>Polyphaga</taxon>
        <taxon>Elateriformia</taxon>
        <taxon>Elateroidea</taxon>
        <taxon>Elateridae</taxon>
        <taxon>Agrypninae</taxon>
        <taxon>Pyrophorini</taxon>
        <taxon>Ignelater</taxon>
    </lineage>
</organism>
<dbReference type="OrthoDB" id="6748100at2759"/>
<protein>
    <submittedName>
        <fullName evidence="1">Uncharacterized protein</fullName>
    </submittedName>
</protein>
<comment type="caution">
    <text evidence="1">The sequence shown here is derived from an EMBL/GenBank/DDBJ whole genome shotgun (WGS) entry which is preliminary data.</text>
</comment>
<name>A0A8K0CQA1_IGNLU</name>
<reference evidence="1" key="1">
    <citation type="submission" date="2019-08" db="EMBL/GenBank/DDBJ databases">
        <title>The genome of the North American firefly Photinus pyralis.</title>
        <authorList>
            <consortium name="Photinus pyralis genome working group"/>
            <person name="Fallon T.R."/>
            <person name="Sander Lower S.E."/>
            <person name="Weng J.-K."/>
        </authorList>
    </citation>
    <scope>NUCLEOTIDE SEQUENCE</scope>
    <source>
        <strain evidence="1">TRF0915ILg1</strain>
        <tissue evidence="1">Whole body</tissue>
    </source>
</reference>
<sequence>MTENVLEWLQLLPKDQVTIAEALAAVLMWNGYFDQYYIYTNNYEQFPLISDDCNYQNTSRILARALSNLADQKIFQFSSCFSRRDTMIECDSIHATLQEYLIPPINTPSDHVAQMRNARPKQPYHIKVVDYTYFKNFEIVLFGLHSLRSGKKVGEPVVTDMRDTF</sequence>
<dbReference type="EMBL" id="VTPC01067601">
    <property type="protein sequence ID" value="KAF2889367.1"/>
    <property type="molecule type" value="Genomic_DNA"/>
</dbReference>
<accession>A0A8K0CQA1</accession>
<proteinExistence type="predicted"/>
<evidence type="ECO:0000313" key="1">
    <source>
        <dbReference type="EMBL" id="KAF2889367.1"/>
    </source>
</evidence>
<dbReference type="AlphaFoldDB" id="A0A8K0CQA1"/>
<dbReference type="Proteomes" id="UP000801492">
    <property type="component" value="Unassembled WGS sequence"/>
</dbReference>
<evidence type="ECO:0000313" key="2">
    <source>
        <dbReference type="Proteomes" id="UP000801492"/>
    </source>
</evidence>
<keyword evidence="2" id="KW-1185">Reference proteome</keyword>
<gene>
    <name evidence="1" type="ORF">ILUMI_16806</name>
</gene>